<evidence type="ECO:0008006" key="3">
    <source>
        <dbReference type="Google" id="ProtNLM"/>
    </source>
</evidence>
<accession>A0ABD3IHH8</accession>
<name>A0ABD3IHH8_9MARC</name>
<reference evidence="1 2" key="1">
    <citation type="submission" date="2024-09" db="EMBL/GenBank/DDBJ databases">
        <title>Chromosome-scale assembly of Riccia sorocarpa.</title>
        <authorList>
            <person name="Paukszto L."/>
        </authorList>
    </citation>
    <scope>NUCLEOTIDE SEQUENCE [LARGE SCALE GENOMIC DNA]</scope>
    <source>
        <strain evidence="1">LP-2024</strain>
        <tissue evidence="1">Aerial parts of the thallus</tissue>
    </source>
</reference>
<organism evidence="1 2">
    <name type="scientific">Riccia sorocarpa</name>
    <dbReference type="NCBI Taxonomy" id="122646"/>
    <lineage>
        <taxon>Eukaryota</taxon>
        <taxon>Viridiplantae</taxon>
        <taxon>Streptophyta</taxon>
        <taxon>Embryophyta</taxon>
        <taxon>Marchantiophyta</taxon>
        <taxon>Marchantiopsida</taxon>
        <taxon>Marchantiidae</taxon>
        <taxon>Marchantiales</taxon>
        <taxon>Ricciaceae</taxon>
        <taxon>Riccia</taxon>
    </lineage>
</organism>
<dbReference type="Proteomes" id="UP001633002">
    <property type="component" value="Unassembled WGS sequence"/>
</dbReference>
<dbReference type="EMBL" id="JBJQOH010000001">
    <property type="protein sequence ID" value="KAL3701890.1"/>
    <property type="molecule type" value="Genomic_DNA"/>
</dbReference>
<dbReference type="PANTHER" id="PTHR33116:SF78">
    <property type="entry name" value="OS12G0587133 PROTEIN"/>
    <property type="match status" value="1"/>
</dbReference>
<sequence>MELPEDTQGTANLLNGAELRRWKDLARGAELVDVFFIAAEKRGPRFTRQWLRVDRIEFARLDRVYFSDGKSGLSDHFPIRLEIQLEEKCQDLNTRWQSYFKFRIQEMQSEEVKEKLKETWAAHPKSIVDPRVRWEVAWNKIKKVLQQVWRETRVKEQQSSKPSRDLEVMRSRIAHGNTSENRKLLAGLEYAVKQQEIKDAVTWRLRSKARISEEADEDSEAKDAALREGLVLIQKRLNLQQCALLEKIPDMEEIDRIVDLLPPEKSPGLDGVTSDAGCPIAPMLFTLSTQPLMEMLREAQVRGQLHGLETGNGRQVLDALFTDDTCLLLHADEENWEKATSIIQKFELMSGARLNVTKSLVIPVGFSEPTDWLLSWKSRILMTRHILMAILIYTLMTLGLTSDGYDELTKICRRFIWGSNIEEKDKKVMIAWKKLCAKRDGGGLGLMGFDTQAKAVKMRIIAKILNRADLDWVFLFQAIVEWKILDTQSRECKIGLSAETVLLIGQKIDLRSSPTAALLLQGWWEVRKFLQLQPDAPFPKNLELSLVYKSIPELRRCSELAIRENLKSQRKAGIICIGDISTLTLTRLELLEINGGDLRSGHPVPVERDQPVTLLGGCGSWGHDVKT</sequence>
<dbReference type="AlphaFoldDB" id="A0ABD3IHH8"/>
<keyword evidence="2" id="KW-1185">Reference proteome</keyword>
<proteinExistence type="predicted"/>
<comment type="caution">
    <text evidence="1">The sequence shown here is derived from an EMBL/GenBank/DDBJ whole genome shotgun (WGS) entry which is preliminary data.</text>
</comment>
<protein>
    <recommendedName>
        <fullName evidence="3">Reverse transcriptase domain-containing protein</fullName>
    </recommendedName>
</protein>
<dbReference type="PANTHER" id="PTHR33116">
    <property type="entry name" value="REVERSE TRANSCRIPTASE ZINC-BINDING DOMAIN-CONTAINING PROTEIN-RELATED-RELATED"/>
    <property type="match status" value="1"/>
</dbReference>
<gene>
    <name evidence="1" type="ORF">R1sor_019912</name>
</gene>
<evidence type="ECO:0000313" key="1">
    <source>
        <dbReference type="EMBL" id="KAL3701890.1"/>
    </source>
</evidence>
<evidence type="ECO:0000313" key="2">
    <source>
        <dbReference type="Proteomes" id="UP001633002"/>
    </source>
</evidence>